<keyword evidence="6 7" id="KW-0998">Cell outer membrane</keyword>
<dbReference type="NCBIfam" id="TIGR04056">
    <property type="entry name" value="OMP_RagA_SusC"/>
    <property type="match status" value="1"/>
</dbReference>
<dbReference type="Gene3D" id="2.40.170.20">
    <property type="entry name" value="TonB-dependent receptor, beta-barrel domain"/>
    <property type="match status" value="1"/>
</dbReference>
<dbReference type="InterPro" id="IPR039426">
    <property type="entry name" value="TonB-dep_rcpt-like"/>
</dbReference>
<keyword evidence="11" id="KW-1185">Reference proteome</keyword>
<keyword evidence="8" id="KW-0732">Signal</keyword>
<dbReference type="GO" id="GO:0009279">
    <property type="term" value="C:cell outer membrane"/>
    <property type="evidence" value="ECO:0007669"/>
    <property type="project" value="UniProtKB-SubCell"/>
</dbReference>
<sequence>MVSYIKSLFLPYCFLTVFAAYGRNVPAPGKPGARTFAPDTSGADSLTVLKQLIYFQTPGKLSTSSASSAEGSDFARTPVMSYPLALGGRLPGLNVIQGNGQPLNESWSISLRNQTPLILIDGIPRSVTEIGIEEIESVTVLNDAVATAMLGIRGSGGALSVITKKGISGKQQISVNVQTGFQRSLENLVSRPLGSYQYALLYNEALKNDGLPAETYGFGQTALEGYRSGSDPFKYPDVNWADQVLKNSSMFARYNINTSGGNRFVRYFVNLEHVSQDGILKTSDINKYSTNASAKGYFARSNVDLNLTDHLSAGIYIQGRIINTNEPGNNGTANLFSSVTTTPGNAYPVYNENGTYAGLARFQNNIVGQNISSGYSQGNIRTVLSDFYLKRDLEDFLPGMWIKARASFFSSLRENITRNKTFAVFEQTGVSASGSPTYMQYSSNSLQANTNGINFQNRSDFEELSLGYSKELNRHGIDAVLLANRDNLVNGSNLPYTIQGIAGHTSYNYDQKYLLEISFAYNGANRYPNNGGFRYGFFPAAGLGWIVSRENFMKSVTWLNHLKLYGSYGKTGQDKGAYYTYQQIFSTSPGAIFGSSAGTVTTAEEAFLANPAVTWEKAKKLNIGVEGSLLDNKLSFSTEYYSNRFSDLSIVRGTSNGLLGIDYPNENIGRERYNGWETQIKWQQKKARSGYFISFNASFQDSKLLYNAEAFQKYDWMKHTGQRVDQAFGYIAEGLFQSDAEIAGHATIEGYKPQPGDIKYKDLNNDGLINQYDQTAIGARKPTVLLGSFLGFTWRNLDFTALLQGKMNRYVNLSGNSYWEFQNNGSGQAFENHLNRWTPATAGTASYPRLSTGTGPQDGSVNNWVTSSFWVRQGNYLRLKSVELGYKIPVRFAGGGIKSVRIYTNGLNLYTISSKTFGDADPENYSGSYPIQKIFNLGVNVQL</sequence>
<evidence type="ECO:0000256" key="1">
    <source>
        <dbReference type="ARBA" id="ARBA00004571"/>
    </source>
</evidence>
<evidence type="ECO:0000256" key="3">
    <source>
        <dbReference type="ARBA" id="ARBA00022452"/>
    </source>
</evidence>
<dbReference type="Proteomes" id="UP000245647">
    <property type="component" value="Unassembled WGS sequence"/>
</dbReference>
<evidence type="ECO:0000259" key="9">
    <source>
        <dbReference type="Pfam" id="PF07715"/>
    </source>
</evidence>
<evidence type="ECO:0000256" key="5">
    <source>
        <dbReference type="ARBA" id="ARBA00023136"/>
    </source>
</evidence>
<evidence type="ECO:0000256" key="8">
    <source>
        <dbReference type="SAM" id="SignalP"/>
    </source>
</evidence>
<dbReference type="PROSITE" id="PS52016">
    <property type="entry name" value="TONB_DEPENDENT_REC_3"/>
    <property type="match status" value="1"/>
</dbReference>
<dbReference type="AlphaFoldDB" id="A0A2U2PAE4"/>
<reference evidence="10 11" key="1">
    <citation type="submission" date="2018-04" db="EMBL/GenBank/DDBJ databases">
        <title>Pedobacter chongqingensis sp. nov., isolated from a rottenly hemp rope.</title>
        <authorList>
            <person name="Cai Y."/>
        </authorList>
    </citation>
    <scope>NUCLEOTIDE SEQUENCE [LARGE SCALE GENOMIC DNA]</scope>
    <source>
        <strain evidence="10 11">FJ4-8</strain>
    </source>
</reference>
<evidence type="ECO:0000256" key="7">
    <source>
        <dbReference type="PROSITE-ProRule" id="PRU01360"/>
    </source>
</evidence>
<protein>
    <recommendedName>
        <fullName evidence="9">TonB-dependent receptor plug domain-containing protein</fullName>
    </recommendedName>
</protein>
<evidence type="ECO:0000256" key="6">
    <source>
        <dbReference type="ARBA" id="ARBA00023237"/>
    </source>
</evidence>
<evidence type="ECO:0000256" key="4">
    <source>
        <dbReference type="ARBA" id="ARBA00022692"/>
    </source>
</evidence>
<dbReference type="Gene3D" id="2.170.130.10">
    <property type="entry name" value="TonB-dependent receptor, plug domain"/>
    <property type="match status" value="1"/>
</dbReference>
<dbReference type="InterPro" id="IPR023996">
    <property type="entry name" value="TonB-dep_OMP_SusC/RagA"/>
</dbReference>
<dbReference type="InterPro" id="IPR036942">
    <property type="entry name" value="Beta-barrel_TonB_sf"/>
</dbReference>
<dbReference type="Pfam" id="PF07715">
    <property type="entry name" value="Plug"/>
    <property type="match status" value="1"/>
</dbReference>
<keyword evidence="4 7" id="KW-0812">Transmembrane</keyword>
<keyword evidence="5 7" id="KW-0472">Membrane</keyword>
<keyword evidence="2 7" id="KW-0813">Transport</keyword>
<name>A0A2U2PAE4_9SPHI</name>
<comment type="subcellular location">
    <subcellularLocation>
        <location evidence="1 7">Cell outer membrane</location>
        <topology evidence="1 7">Multi-pass membrane protein</topology>
    </subcellularLocation>
</comment>
<dbReference type="SUPFAM" id="SSF56935">
    <property type="entry name" value="Porins"/>
    <property type="match status" value="1"/>
</dbReference>
<dbReference type="EMBL" id="QEAS01000026">
    <property type="protein sequence ID" value="PWG78361.1"/>
    <property type="molecule type" value="Genomic_DNA"/>
</dbReference>
<evidence type="ECO:0000313" key="10">
    <source>
        <dbReference type="EMBL" id="PWG78361.1"/>
    </source>
</evidence>
<proteinExistence type="inferred from homology"/>
<feature type="signal peptide" evidence="8">
    <location>
        <begin position="1"/>
        <end position="19"/>
    </location>
</feature>
<accession>A0A2U2PAE4</accession>
<dbReference type="InterPro" id="IPR012910">
    <property type="entry name" value="Plug_dom"/>
</dbReference>
<gene>
    <name evidence="10" type="ORF">DDR33_22610</name>
</gene>
<keyword evidence="3 7" id="KW-1134">Transmembrane beta strand</keyword>
<organism evidence="10 11">
    <name type="scientific">Pararcticibacter amylolyticus</name>
    <dbReference type="NCBI Taxonomy" id="2173175"/>
    <lineage>
        <taxon>Bacteria</taxon>
        <taxon>Pseudomonadati</taxon>
        <taxon>Bacteroidota</taxon>
        <taxon>Sphingobacteriia</taxon>
        <taxon>Sphingobacteriales</taxon>
        <taxon>Sphingobacteriaceae</taxon>
        <taxon>Pararcticibacter</taxon>
    </lineage>
</organism>
<feature type="chain" id="PRO_5015707311" description="TonB-dependent receptor plug domain-containing protein" evidence="8">
    <location>
        <begin position="20"/>
        <end position="943"/>
    </location>
</feature>
<comment type="caution">
    <text evidence="10">The sequence shown here is derived from an EMBL/GenBank/DDBJ whole genome shotgun (WGS) entry which is preliminary data.</text>
</comment>
<feature type="domain" description="TonB-dependent receptor plug" evidence="9">
    <location>
        <begin position="63"/>
        <end position="158"/>
    </location>
</feature>
<dbReference type="InterPro" id="IPR037066">
    <property type="entry name" value="Plug_dom_sf"/>
</dbReference>
<evidence type="ECO:0000256" key="2">
    <source>
        <dbReference type="ARBA" id="ARBA00022448"/>
    </source>
</evidence>
<comment type="similarity">
    <text evidence="7">Belongs to the TonB-dependent receptor family.</text>
</comment>
<evidence type="ECO:0000313" key="11">
    <source>
        <dbReference type="Proteomes" id="UP000245647"/>
    </source>
</evidence>